<comment type="caution">
    <text evidence="1">The sequence shown here is derived from an EMBL/GenBank/DDBJ whole genome shotgun (WGS) entry which is preliminary data.</text>
</comment>
<dbReference type="RefSeq" id="WP_216878195.1">
    <property type="nucleotide sequence ID" value="NZ_JAERQM010000007.1"/>
</dbReference>
<protein>
    <submittedName>
        <fullName evidence="1">Uncharacterized protein</fullName>
    </submittedName>
</protein>
<sequence length="96" mass="10930">MLDSTGDRPDFSLFLGPDDQAEFVGTAQWRDRAGRCRPCLLYVVLHRRGGEVWTHACRVPPDRRPGHVTLHLERALPGDRRAELAAWLREAAVRDD</sequence>
<keyword evidence="2" id="KW-1185">Reference proteome</keyword>
<dbReference type="EMBL" id="JAERQM010000007">
    <property type="protein sequence ID" value="MBU8546167.1"/>
    <property type="molecule type" value="Genomic_DNA"/>
</dbReference>
<proteinExistence type="predicted"/>
<gene>
    <name evidence="1" type="ORF">JJQ90_20765</name>
</gene>
<name>A0ABS6HBR1_9PROT</name>
<evidence type="ECO:0000313" key="2">
    <source>
        <dbReference type="Proteomes" id="UP000689967"/>
    </source>
</evidence>
<evidence type="ECO:0000313" key="1">
    <source>
        <dbReference type="EMBL" id="MBU8546167.1"/>
    </source>
</evidence>
<accession>A0ABS6HBR1</accession>
<dbReference type="Proteomes" id="UP000689967">
    <property type="component" value="Unassembled WGS sequence"/>
</dbReference>
<reference evidence="1 2" key="1">
    <citation type="submission" date="2021-01" db="EMBL/GenBank/DDBJ databases">
        <title>Roseomonas sp. nov, a bacterium isolated from an oil production mixture in Yumen Oilfield.</title>
        <authorList>
            <person name="Wu D."/>
        </authorList>
    </citation>
    <scope>NUCLEOTIDE SEQUENCE [LARGE SCALE GENOMIC DNA]</scope>
    <source>
        <strain evidence="1 2">ROY-5-3</strain>
    </source>
</reference>
<organism evidence="1 2">
    <name type="scientific">Falsiroseomonas oleicola</name>
    <dbReference type="NCBI Taxonomy" id="2801474"/>
    <lineage>
        <taxon>Bacteria</taxon>
        <taxon>Pseudomonadati</taxon>
        <taxon>Pseudomonadota</taxon>
        <taxon>Alphaproteobacteria</taxon>
        <taxon>Acetobacterales</taxon>
        <taxon>Roseomonadaceae</taxon>
        <taxon>Falsiroseomonas</taxon>
    </lineage>
</organism>